<dbReference type="Gene3D" id="3.30.300.30">
    <property type="match status" value="1"/>
</dbReference>
<dbReference type="PANTHER" id="PTHR24096">
    <property type="entry name" value="LONG-CHAIN-FATTY-ACID--COA LIGASE"/>
    <property type="match status" value="1"/>
</dbReference>
<feature type="domain" description="AMP-binding enzyme C-terminal" evidence="1">
    <location>
        <begin position="25"/>
        <end position="103"/>
    </location>
</feature>
<dbReference type="InterPro" id="IPR045851">
    <property type="entry name" value="AMP-bd_C_sf"/>
</dbReference>
<dbReference type="GO" id="GO:0016405">
    <property type="term" value="F:CoA-ligase activity"/>
    <property type="evidence" value="ECO:0007669"/>
    <property type="project" value="TreeGrafter"/>
</dbReference>
<proteinExistence type="predicted"/>
<sequence length="103" mass="11514">HDHLFIIERIKQLIKVKNHQVAPAELEALLLSHELVSDAVVVPVPNDMAGEVPKVFVVKDKGAVTQESSDTNLAEALKKYIQERTARYKWLGDGVEFINSVPK</sequence>
<evidence type="ECO:0000259" key="1">
    <source>
        <dbReference type="Pfam" id="PF13193"/>
    </source>
</evidence>
<dbReference type="SUPFAM" id="SSF56801">
    <property type="entry name" value="Acetyl-CoA synthetase-like"/>
    <property type="match status" value="1"/>
</dbReference>
<name>A0A6A6DT71_9PEZI</name>
<gene>
    <name evidence="2" type="ORF">K469DRAFT_534214</name>
</gene>
<dbReference type="PANTHER" id="PTHR24096:SF422">
    <property type="entry name" value="BCDNA.GH02901"/>
    <property type="match status" value="1"/>
</dbReference>
<feature type="non-terminal residue" evidence="2">
    <location>
        <position position="103"/>
    </location>
</feature>
<dbReference type="OrthoDB" id="3899763at2759"/>
<keyword evidence="3" id="KW-1185">Reference proteome</keyword>
<dbReference type="AlphaFoldDB" id="A0A6A6DT71"/>
<dbReference type="Proteomes" id="UP000800200">
    <property type="component" value="Unassembled WGS sequence"/>
</dbReference>
<dbReference type="InterPro" id="IPR025110">
    <property type="entry name" value="AMP-bd_C"/>
</dbReference>
<feature type="non-terminal residue" evidence="2">
    <location>
        <position position="1"/>
    </location>
</feature>
<evidence type="ECO:0000313" key="2">
    <source>
        <dbReference type="EMBL" id="KAF2181170.1"/>
    </source>
</evidence>
<evidence type="ECO:0000313" key="3">
    <source>
        <dbReference type="Proteomes" id="UP000800200"/>
    </source>
</evidence>
<organism evidence="2 3">
    <name type="scientific">Zopfia rhizophila CBS 207.26</name>
    <dbReference type="NCBI Taxonomy" id="1314779"/>
    <lineage>
        <taxon>Eukaryota</taxon>
        <taxon>Fungi</taxon>
        <taxon>Dikarya</taxon>
        <taxon>Ascomycota</taxon>
        <taxon>Pezizomycotina</taxon>
        <taxon>Dothideomycetes</taxon>
        <taxon>Dothideomycetes incertae sedis</taxon>
        <taxon>Zopfiaceae</taxon>
        <taxon>Zopfia</taxon>
    </lineage>
</organism>
<protein>
    <submittedName>
        <fullName evidence="2">Acetyl-CoA synthetase-like protein</fullName>
    </submittedName>
</protein>
<dbReference type="EMBL" id="ML994654">
    <property type="protein sequence ID" value="KAF2181170.1"/>
    <property type="molecule type" value="Genomic_DNA"/>
</dbReference>
<reference evidence="2" key="1">
    <citation type="journal article" date="2020" name="Stud. Mycol.">
        <title>101 Dothideomycetes genomes: a test case for predicting lifestyles and emergence of pathogens.</title>
        <authorList>
            <person name="Haridas S."/>
            <person name="Albert R."/>
            <person name="Binder M."/>
            <person name="Bloem J."/>
            <person name="Labutti K."/>
            <person name="Salamov A."/>
            <person name="Andreopoulos B."/>
            <person name="Baker S."/>
            <person name="Barry K."/>
            <person name="Bills G."/>
            <person name="Bluhm B."/>
            <person name="Cannon C."/>
            <person name="Castanera R."/>
            <person name="Culley D."/>
            <person name="Daum C."/>
            <person name="Ezra D."/>
            <person name="Gonzalez J."/>
            <person name="Henrissat B."/>
            <person name="Kuo A."/>
            <person name="Liang C."/>
            <person name="Lipzen A."/>
            <person name="Lutzoni F."/>
            <person name="Magnuson J."/>
            <person name="Mondo S."/>
            <person name="Nolan M."/>
            <person name="Ohm R."/>
            <person name="Pangilinan J."/>
            <person name="Park H.-J."/>
            <person name="Ramirez L."/>
            <person name="Alfaro M."/>
            <person name="Sun H."/>
            <person name="Tritt A."/>
            <person name="Yoshinaga Y."/>
            <person name="Zwiers L.-H."/>
            <person name="Turgeon B."/>
            <person name="Goodwin S."/>
            <person name="Spatafora J."/>
            <person name="Crous P."/>
            <person name="Grigoriev I."/>
        </authorList>
    </citation>
    <scope>NUCLEOTIDE SEQUENCE</scope>
    <source>
        <strain evidence="2">CBS 207.26</strain>
    </source>
</reference>
<dbReference type="Pfam" id="PF13193">
    <property type="entry name" value="AMP-binding_C"/>
    <property type="match status" value="1"/>
</dbReference>
<accession>A0A6A6DT71</accession>